<feature type="transmembrane region" description="Helical" evidence="1">
    <location>
        <begin position="90"/>
        <end position="112"/>
    </location>
</feature>
<proteinExistence type="predicted"/>
<keyword evidence="1" id="KW-0472">Membrane</keyword>
<comment type="caution">
    <text evidence="2">The sequence shown here is derived from an EMBL/GenBank/DDBJ whole genome shotgun (WGS) entry which is preliminary data.</text>
</comment>
<accession>A0ABW3XZP1</accession>
<organism evidence="2 3">
    <name type="scientific">Namhaeicola litoreus</name>
    <dbReference type="NCBI Taxonomy" id="1052145"/>
    <lineage>
        <taxon>Bacteria</taxon>
        <taxon>Pseudomonadati</taxon>
        <taxon>Bacteroidota</taxon>
        <taxon>Flavobacteriia</taxon>
        <taxon>Flavobacteriales</taxon>
        <taxon>Flavobacteriaceae</taxon>
        <taxon>Namhaeicola</taxon>
    </lineage>
</organism>
<keyword evidence="1" id="KW-0812">Transmembrane</keyword>
<evidence type="ECO:0000256" key="1">
    <source>
        <dbReference type="SAM" id="Phobius"/>
    </source>
</evidence>
<feature type="transmembrane region" description="Helical" evidence="1">
    <location>
        <begin position="27"/>
        <end position="45"/>
    </location>
</feature>
<keyword evidence="1" id="KW-1133">Transmembrane helix</keyword>
<dbReference type="RefSeq" id="WP_377176097.1">
    <property type="nucleotide sequence ID" value="NZ_JBHTMY010000002.1"/>
</dbReference>
<dbReference type="EMBL" id="JBHTMY010000002">
    <property type="protein sequence ID" value="MFD1314467.1"/>
    <property type="molecule type" value="Genomic_DNA"/>
</dbReference>
<dbReference type="Proteomes" id="UP001597201">
    <property type="component" value="Unassembled WGS sequence"/>
</dbReference>
<sequence>MNVQKILECEREQLQKIKFLPYHYKKFGFVLLIISLISLAILTFTDYSSVLMNNISKSALLVSLLLISISMEKNEDEYTMQLRARSYVMAFIFGVVYAILQPYINYVVALFVKREAADFKELSSFVIIWFMLFIQLGFYYTLRRTR</sequence>
<protein>
    <submittedName>
        <fullName evidence="2">Uncharacterized protein</fullName>
    </submittedName>
</protein>
<reference evidence="3" key="1">
    <citation type="journal article" date="2019" name="Int. J. Syst. Evol. Microbiol.">
        <title>The Global Catalogue of Microorganisms (GCM) 10K type strain sequencing project: providing services to taxonomists for standard genome sequencing and annotation.</title>
        <authorList>
            <consortium name="The Broad Institute Genomics Platform"/>
            <consortium name="The Broad Institute Genome Sequencing Center for Infectious Disease"/>
            <person name="Wu L."/>
            <person name="Ma J."/>
        </authorList>
    </citation>
    <scope>NUCLEOTIDE SEQUENCE [LARGE SCALE GENOMIC DNA]</scope>
    <source>
        <strain evidence="3">CCUG 61485</strain>
    </source>
</reference>
<evidence type="ECO:0000313" key="2">
    <source>
        <dbReference type="EMBL" id="MFD1314467.1"/>
    </source>
</evidence>
<evidence type="ECO:0000313" key="3">
    <source>
        <dbReference type="Proteomes" id="UP001597201"/>
    </source>
</evidence>
<gene>
    <name evidence="2" type="ORF">ACFQ39_02470</name>
</gene>
<name>A0ABW3XZP1_9FLAO</name>
<feature type="transmembrane region" description="Helical" evidence="1">
    <location>
        <begin position="124"/>
        <end position="142"/>
    </location>
</feature>
<keyword evidence="3" id="KW-1185">Reference proteome</keyword>